<comment type="similarity">
    <text evidence="5">Belongs to the NtaA/SnaA/DszA monooxygenase family.</text>
</comment>
<keyword evidence="3" id="KW-0560">Oxidoreductase</keyword>
<evidence type="ECO:0000256" key="3">
    <source>
        <dbReference type="ARBA" id="ARBA00023002"/>
    </source>
</evidence>
<dbReference type="GO" id="GO:0016705">
    <property type="term" value="F:oxidoreductase activity, acting on paired donors, with incorporation or reduction of molecular oxygen"/>
    <property type="evidence" value="ECO:0007669"/>
    <property type="project" value="InterPro"/>
</dbReference>
<dbReference type="Pfam" id="PF00296">
    <property type="entry name" value="Bac_luciferase"/>
    <property type="match status" value="1"/>
</dbReference>
<evidence type="ECO:0000256" key="6">
    <source>
        <dbReference type="PIRSR" id="PIRSR000337-1"/>
    </source>
</evidence>
<evidence type="ECO:0000256" key="5">
    <source>
        <dbReference type="ARBA" id="ARBA00033748"/>
    </source>
</evidence>
<evidence type="ECO:0000256" key="2">
    <source>
        <dbReference type="ARBA" id="ARBA00022643"/>
    </source>
</evidence>
<dbReference type="PANTHER" id="PTHR30011:SF16">
    <property type="entry name" value="C2H2 FINGER DOMAIN TRANSCRIPTION FACTOR (EUROFUNG)-RELATED"/>
    <property type="match status" value="1"/>
</dbReference>
<feature type="binding site" evidence="6">
    <location>
        <position position="221"/>
    </location>
    <ligand>
        <name>FMN</name>
        <dbReference type="ChEBI" id="CHEBI:58210"/>
    </ligand>
</feature>
<dbReference type="InterPro" id="IPR016215">
    <property type="entry name" value="NTA_MOA"/>
</dbReference>
<feature type="binding site" evidence="6">
    <location>
        <position position="147"/>
    </location>
    <ligand>
        <name>FMN</name>
        <dbReference type="ChEBI" id="CHEBI:58210"/>
    </ligand>
</feature>
<keyword evidence="2 6" id="KW-0288">FMN</keyword>
<dbReference type="EMBL" id="LGIQ01000011">
    <property type="protein sequence ID" value="KNB69257.1"/>
    <property type="molecule type" value="Genomic_DNA"/>
</dbReference>
<keyword evidence="11" id="KW-1185">Reference proteome</keyword>
<dbReference type="GO" id="GO:0004497">
    <property type="term" value="F:monooxygenase activity"/>
    <property type="evidence" value="ECO:0007669"/>
    <property type="project" value="UniProtKB-KW"/>
</dbReference>
<feature type="binding site" evidence="6">
    <location>
        <position position="97"/>
    </location>
    <ligand>
        <name>FMN</name>
        <dbReference type="ChEBI" id="CHEBI:58210"/>
    </ligand>
</feature>
<evidence type="ECO:0000313" key="9">
    <source>
        <dbReference type="EMBL" id="KNB69257.1"/>
    </source>
</evidence>
<proteinExistence type="inferred from homology"/>
<dbReference type="Gene3D" id="3.20.20.30">
    <property type="entry name" value="Luciferase-like domain"/>
    <property type="match status" value="1"/>
</dbReference>
<evidence type="ECO:0000313" key="11">
    <source>
        <dbReference type="Proteomes" id="UP000319578"/>
    </source>
</evidence>
<dbReference type="Proteomes" id="UP000319578">
    <property type="component" value="Unassembled WGS sequence"/>
</dbReference>
<dbReference type="OrthoDB" id="3265338at2"/>
<keyword evidence="1 6" id="KW-0285">Flavoprotein</keyword>
<dbReference type="PATRIC" id="fig|54915.3.peg.4241"/>
<feature type="binding site" evidence="6">
    <location>
        <position position="222"/>
    </location>
    <ligand>
        <name>FMN</name>
        <dbReference type="ChEBI" id="CHEBI:58210"/>
    </ligand>
</feature>
<evidence type="ECO:0000256" key="4">
    <source>
        <dbReference type="ARBA" id="ARBA00023033"/>
    </source>
</evidence>
<gene>
    <name evidence="9" type="ORF">ADS79_25440</name>
    <name evidence="8" type="ORF">BRE01_53020</name>
</gene>
<dbReference type="PANTHER" id="PTHR30011">
    <property type="entry name" value="ALKANESULFONATE MONOOXYGENASE-RELATED"/>
    <property type="match status" value="1"/>
</dbReference>
<reference evidence="9" key="2">
    <citation type="submission" date="2015-07" db="EMBL/GenBank/DDBJ databases">
        <title>MeaNS - Measles Nucleotide Surveillance Program.</title>
        <authorList>
            <person name="Tran T."/>
            <person name="Druce J."/>
        </authorList>
    </citation>
    <scope>NUCLEOTIDE SEQUENCE</scope>
    <source>
        <strain evidence="9">DSM 9887</strain>
    </source>
</reference>
<dbReference type="EMBL" id="BJON01000022">
    <property type="protein sequence ID" value="GED71600.1"/>
    <property type="molecule type" value="Genomic_DNA"/>
</dbReference>
<keyword evidence="4 8" id="KW-0503">Monooxygenase</keyword>
<dbReference type="SUPFAM" id="SSF51679">
    <property type="entry name" value="Bacterial luciferase-like"/>
    <property type="match status" value="1"/>
</dbReference>
<dbReference type="AlphaFoldDB" id="A0A0K9YKS0"/>
<dbReference type="RefSeq" id="WP_049741257.1">
    <property type="nucleotide sequence ID" value="NZ_BJON01000022.1"/>
</dbReference>
<organism evidence="9 10">
    <name type="scientific">Brevibacillus reuszeri</name>
    <dbReference type="NCBI Taxonomy" id="54915"/>
    <lineage>
        <taxon>Bacteria</taxon>
        <taxon>Bacillati</taxon>
        <taxon>Bacillota</taxon>
        <taxon>Bacilli</taxon>
        <taxon>Bacillales</taxon>
        <taxon>Paenibacillaceae</taxon>
        <taxon>Brevibacillus</taxon>
    </lineage>
</organism>
<comment type="caution">
    <text evidence="9">The sequence shown here is derived from an EMBL/GenBank/DDBJ whole genome shotgun (WGS) entry which is preliminary data.</text>
</comment>
<dbReference type="Proteomes" id="UP000036834">
    <property type="component" value="Unassembled WGS sequence"/>
</dbReference>
<dbReference type="CDD" id="cd01095">
    <property type="entry name" value="Nitrilotriacetate_monoxgenase"/>
    <property type="match status" value="1"/>
</dbReference>
<dbReference type="PIRSF" id="PIRSF000337">
    <property type="entry name" value="NTA_MOA"/>
    <property type="match status" value="1"/>
</dbReference>
<reference evidence="10" key="1">
    <citation type="submission" date="2015-07" db="EMBL/GenBank/DDBJ databases">
        <title>Genome sequencing project for genomic taxonomy and phylogenomics of Bacillus-like bacteria.</title>
        <authorList>
            <person name="Liu B."/>
            <person name="Wang J."/>
            <person name="Zhu Y."/>
            <person name="Liu G."/>
            <person name="Chen Q."/>
            <person name="Chen Z."/>
            <person name="Lan J."/>
            <person name="Che J."/>
            <person name="Ge C."/>
            <person name="Shi H."/>
            <person name="Pan Z."/>
            <person name="Liu X."/>
        </authorList>
    </citation>
    <scope>NUCLEOTIDE SEQUENCE [LARGE SCALE GENOMIC DNA]</scope>
    <source>
        <strain evidence="10">DSM 9887</strain>
    </source>
</reference>
<dbReference type="InterPro" id="IPR036661">
    <property type="entry name" value="Luciferase-like_sf"/>
</dbReference>
<dbReference type="InterPro" id="IPR011251">
    <property type="entry name" value="Luciferase-like_dom"/>
</dbReference>
<dbReference type="STRING" id="54915.ADS79_25440"/>
<sequence length="449" mass="49876">MGKQNRSLHLNLFLASLGHHEAAWRHPASDVNGIYDFRYLERLAQKAEQAKLDSLFLADRYSTSQKAVKYGAVGGLEPLTLLSALAVVTKHIGLIATVSTSFNEPYNIARRFASLDHLSGGRAGWNIITSGTDSEAQNFNLDQIPAHHLRYERAKEFVEVALKLWDSWEEDALIKDKASGIYANNSKVHEPNHRGKHFSVRGPLNLSRSPQGRPLLVQAGSSADGKDFAAEYAEAIFTAQQTIEDARAFYADVKARIAQLGRIPEHVKILPGICPIIGESEAEAKEKEAQLHELTHPAYSLLQLSNRIGFDLSVYPLDGRLPELPATEQIAGHQSRTQLIRDLADREKLTIRELLLRLAGGRGHLTIAGTAKQVADELEQWFVSGAADGFNIMPQLTYGGLDDFLDQVVPELQRRGLFRTEYTGTKLRDHYDLPYPSNQYAASLEHPST</sequence>
<evidence type="ECO:0000313" key="10">
    <source>
        <dbReference type="Proteomes" id="UP000036834"/>
    </source>
</evidence>
<dbReference type="NCBIfam" id="TIGR03860">
    <property type="entry name" value="FMN_nitrolo"/>
    <property type="match status" value="1"/>
</dbReference>
<evidence type="ECO:0000256" key="1">
    <source>
        <dbReference type="ARBA" id="ARBA00022630"/>
    </source>
</evidence>
<accession>A0A0K9YKS0</accession>
<feature type="binding site" evidence="6">
    <location>
        <position position="59"/>
    </location>
    <ligand>
        <name>FMN</name>
        <dbReference type="ChEBI" id="CHEBI:58210"/>
    </ligand>
</feature>
<dbReference type="InterPro" id="IPR051260">
    <property type="entry name" value="Diverse_substr_monoxygenases"/>
</dbReference>
<protein>
    <submittedName>
        <fullName evidence="8">Monooxygenase</fullName>
    </submittedName>
</protein>
<reference evidence="8 11" key="3">
    <citation type="submission" date="2019-06" db="EMBL/GenBank/DDBJ databases">
        <title>Whole genome shotgun sequence of Brevibacillus reuszeri NBRC 15719.</title>
        <authorList>
            <person name="Hosoyama A."/>
            <person name="Uohara A."/>
            <person name="Ohji S."/>
            <person name="Ichikawa N."/>
        </authorList>
    </citation>
    <scope>NUCLEOTIDE SEQUENCE [LARGE SCALE GENOMIC DNA]</scope>
    <source>
        <strain evidence="8 11">NBRC 15719</strain>
    </source>
</reference>
<name>A0A0K9YKS0_9BACL</name>
<feature type="binding site" evidence="6">
    <location>
        <position position="151"/>
    </location>
    <ligand>
        <name>FMN</name>
        <dbReference type="ChEBI" id="CHEBI:58210"/>
    </ligand>
</feature>
<evidence type="ECO:0000313" key="8">
    <source>
        <dbReference type="EMBL" id="GED71600.1"/>
    </source>
</evidence>
<feature type="domain" description="Luciferase-like" evidence="7">
    <location>
        <begin position="24"/>
        <end position="385"/>
    </location>
</feature>
<evidence type="ECO:0000259" key="7">
    <source>
        <dbReference type="Pfam" id="PF00296"/>
    </source>
</evidence>